<accession>A0AAN8VNF1</accession>
<dbReference type="InterPro" id="IPR009057">
    <property type="entry name" value="Homeodomain-like_sf"/>
</dbReference>
<dbReference type="InterPro" id="IPR045279">
    <property type="entry name" value="ARR-like"/>
</dbReference>
<keyword evidence="3" id="KW-0902">Two-component regulatory system</keyword>
<dbReference type="SUPFAM" id="SSF52172">
    <property type="entry name" value="CheY-like"/>
    <property type="match status" value="1"/>
</dbReference>
<dbReference type="Proteomes" id="UP001370490">
    <property type="component" value="Unassembled WGS sequence"/>
</dbReference>
<proteinExistence type="predicted"/>
<evidence type="ECO:0000256" key="6">
    <source>
        <dbReference type="ARBA" id="ARBA00023163"/>
    </source>
</evidence>
<dbReference type="GO" id="GO:0000160">
    <property type="term" value="P:phosphorelay signal transduction system"/>
    <property type="evidence" value="ECO:0007669"/>
    <property type="project" value="UniProtKB-KW"/>
</dbReference>
<dbReference type="AlphaFoldDB" id="A0AAN8VNF1"/>
<feature type="compositionally biased region" description="Basic and acidic residues" evidence="9">
    <location>
        <begin position="139"/>
        <end position="148"/>
    </location>
</feature>
<keyword evidence="6" id="KW-0804">Transcription</keyword>
<dbReference type="PROSITE" id="PS51294">
    <property type="entry name" value="HTH_MYB"/>
    <property type="match status" value="1"/>
</dbReference>
<evidence type="ECO:0000259" key="11">
    <source>
        <dbReference type="PROSITE" id="PS51294"/>
    </source>
</evidence>
<comment type="subcellular location">
    <subcellularLocation>
        <location evidence="1">Nucleus</location>
    </subcellularLocation>
</comment>
<dbReference type="Pfam" id="PF00249">
    <property type="entry name" value="Myb_DNA-binding"/>
    <property type="match status" value="1"/>
</dbReference>
<dbReference type="GO" id="GO:0005634">
    <property type="term" value="C:nucleus"/>
    <property type="evidence" value="ECO:0007669"/>
    <property type="project" value="UniProtKB-SubCell"/>
</dbReference>
<keyword evidence="13" id="KW-1185">Reference proteome</keyword>
<keyword evidence="7" id="KW-0539">Nucleus</keyword>
<keyword evidence="5" id="KW-0010">Activator</keyword>
<feature type="domain" description="Response regulatory" evidence="10">
    <location>
        <begin position="1"/>
        <end position="111"/>
    </location>
</feature>
<dbReference type="EMBL" id="JBAMMX010000011">
    <property type="protein sequence ID" value="KAK6930898.1"/>
    <property type="molecule type" value="Genomic_DNA"/>
</dbReference>
<evidence type="ECO:0000256" key="4">
    <source>
        <dbReference type="ARBA" id="ARBA00023015"/>
    </source>
</evidence>
<dbReference type="InterPro" id="IPR001789">
    <property type="entry name" value="Sig_transdc_resp-reg_receiver"/>
</dbReference>
<reference evidence="12 13" key="1">
    <citation type="submission" date="2023-12" db="EMBL/GenBank/DDBJ databases">
        <title>A high-quality genome assembly for Dillenia turbinata (Dilleniales).</title>
        <authorList>
            <person name="Chanderbali A."/>
        </authorList>
    </citation>
    <scope>NUCLEOTIDE SEQUENCE [LARGE SCALE GENOMIC DNA]</scope>
    <source>
        <strain evidence="12">LSX21</strain>
        <tissue evidence="12">Leaf</tissue>
    </source>
</reference>
<evidence type="ECO:0000256" key="5">
    <source>
        <dbReference type="ARBA" id="ARBA00023159"/>
    </source>
</evidence>
<dbReference type="CDD" id="cd17584">
    <property type="entry name" value="REC_typeB_ARR-like"/>
    <property type="match status" value="1"/>
</dbReference>
<dbReference type="GO" id="GO:0003677">
    <property type="term" value="F:DNA binding"/>
    <property type="evidence" value="ECO:0007669"/>
    <property type="project" value="InterPro"/>
</dbReference>
<keyword evidence="2 8" id="KW-0597">Phosphoprotein</keyword>
<evidence type="ECO:0000256" key="1">
    <source>
        <dbReference type="ARBA" id="ARBA00004123"/>
    </source>
</evidence>
<organism evidence="12 13">
    <name type="scientific">Dillenia turbinata</name>
    <dbReference type="NCBI Taxonomy" id="194707"/>
    <lineage>
        <taxon>Eukaryota</taxon>
        <taxon>Viridiplantae</taxon>
        <taxon>Streptophyta</taxon>
        <taxon>Embryophyta</taxon>
        <taxon>Tracheophyta</taxon>
        <taxon>Spermatophyta</taxon>
        <taxon>Magnoliopsida</taxon>
        <taxon>eudicotyledons</taxon>
        <taxon>Gunneridae</taxon>
        <taxon>Pentapetalae</taxon>
        <taxon>Dilleniales</taxon>
        <taxon>Dilleniaceae</taxon>
        <taxon>Dillenia</taxon>
    </lineage>
</organism>
<evidence type="ECO:0000259" key="10">
    <source>
        <dbReference type="PROSITE" id="PS50110"/>
    </source>
</evidence>
<feature type="domain" description="HTH myb-type" evidence="11">
    <location>
        <begin position="152"/>
        <end position="211"/>
    </location>
</feature>
<evidence type="ECO:0000256" key="2">
    <source>
        <dbReference type="ARBA" id="ARBA00022553"/>
    </source>
</evidence>
<dbReference type="InterPro" id="IPR011006">
    <property type="entry name" value="CheY-like_superfamily"/>
</dbReference>
<name>A0AAN8VNF1_9MAGN</name>
<dbReference type="FunFam" id="1.10.10.60:FF:000007">
    <property type="entry name" value="Two-component response regulator"/>
    <property type="match status" value="1"/>
</dbReference>
<evidence type="ECO:0000313" key="12">
    <source>
        <dbReference type="EMBL" id="KAK6930898.1"/>
    </source>
</evidence>
<dbReference type="Pfam" id="PF00072">
    <property type="entry name" value="Response_reg"/>
    <property type="match status" value="1"/>
</dbReference>
<dbReference type="InterPro" id="IPR017930">
    <property type="entry name" value="Myb_dom"/>
</dbReference>
<protein>
    <submittedName>
        <fullName evidence="12">SANT/Myb domain</fullName>
    </submittedName>
</protein>
<dbReference type="NCBIfam" id="TIGR01557">
    <property type="entry name" value="myb_SHAQKYF"/>
    <property type="match status" value="1"/>
</dbReference>
<dbReference type="SUPFAM" id="SSF46689">
    <property type="entry name" value="Homeodomain-like"/>
    <property type="match status" value="1"/>
</dbReference>
<evidence type="ECO:0000313" key="13">
    <source>
        <dbReference type="Proteomes" id="UP001370490"/>
    </source>
</evidence>
<dbReference type="PROSITE" id="PS50110">
    <property type="entry name" value="RESPONSE_REGULATORY"/>
    <property type="match status" value="1"/>
</dbReference>
<dbReference type="Gene3D" id="1.10.10.60">
    <property type="entry name" value="Homeodomain-like"/>
    <property type="match status" value="1"/>
</dbReference>
<feature type="modified residue" description="4-aspartylphosphate" evidence="8">
    <location>
        <position position="43"/>
    </location>
</feature>
<dbReference type="SMART" id="SM00448">
    <property type="entry name" value="REC"/>
    <property type="match status" value="1"/>
</dbReference>
<keyword evidence="4" id="KW-0805">Transcription regulation</keyword>
<gene>
    <name evidence="12" type="ORF">RJ641_002691</name>
</gene>
<comment type="caution">
    <text evidence="12">The sequence shown here is derived from an EMBL/GenBank/DDBJ whole genome shotgun (WGS) entry which is preliminary data.</text>
</comment>
<evidence type="ECO:0000256" key="8">
    <source>
        <dbReference type="PROSITE-ProRule" id="PRU00169"/>
    </source>
</evidence>
<dbReference type="Gene3D" id="3.40.50.2300">
    <property type="match status" value="1"/>
</dbReference>
<dbReference type="PANTHER" id="PTHR43874">
    <property type="entry name" value="TWO-COMPONENT RESPONSE REGULATOR"/>
    <property type="match status" value="1"/>
</dbReference>
<sequence length="402" mass="44706">MTTPNYNLLVSGFCFSVTSCGLGQEALNKLRERKDGYDLVIIDIKLPDMDGLQLLADIRLEMDLPVLKTCAVMSGDGEASRVLKGIQNGACHYLIKPVREEDMKIIWQHVAKKKISEVRDEQKPSGSNQNVKKRKVNGKNHEVNDSRPDSSSAKKLRISWTEDLHQKFLRAVHQIGIDKAVPKKILTLMDVPGLSRGKVASHLQKYRLSLQKVQKERELESCFGGMARAGLSSQDQQTSVSMPQNYSTGGRKLMVAPGSEIGGANALVPMQPETNHAVFPSSIQPLSWNWPQACQAPFQEEIFSNLSPLPGSWQWHQAPYINYDRKCSTSNGSPAATFHPGFAYTSDLEAMCLGGESDVPFLKEEIQWILGDENPQLTADALNDYQSLDCDYLYGLIHPDNC</sequence>
<dbReference type="InterPro" id="IPR001005">
    <property type="entry name" value="SANT/Myb"/>
</dbReference>
<feature type="region of interest" description="Disordered" evidence="9">
    <location>
        <begin position="117"/>
        <end position="155"/>
    </location>
</feature>
<evidence type="ECO:0000256" key="3">
    <source>
        <dbReference type="ARBA" id="ARBA00023012"/>
    </source>
</evidence>
<evidence type="ECO:0000256" key="7">
    <source>
        <dbReference type="ARBA" id="ARBA00023242"/>
    </source>
</evidence>
<dbReference type="GO" id="GO:0009736">
    <property type="term" value="P:cytokinin-activated signaling pathway"/>
    <property type="evidence" value="ECO:0007669"/>
    <property type="project" value="InterPro"/>
</dbReference>
<dbReference type="InterPro" id="IPR006447">
    <property type="entry name" value="Myb_dom_plants"/>
</dbReference>
<evidence type="ECO:0000256" key="9">
    <source>
        <dbReference type="SAM" id="MobiDB-lite"/>
    </source>
</evidence>
<dbReference type="PANTHER" id="PTHR43874:SF137">
    <property type="entry name" value="TWO-COMPONENT RESPONSE REGULATOR ARR11"/>
    <property type="match status" value="1"/>
</dbReference>